<dbReference type="Proteomes" id="UP001175271">
    <property type="component" value="Unassembled WGS sequence"/>
</dbReference>
<feature type="compositionally biased region" description="Basic and acidic residues" evidence="1">
    <location>
        <begin position="33"/>
        <end position="42"/>
    </location>
</feature>
<feature type="compositionally biased region" description="Basic and acidic residues" evidence="1">
    <location>
        <begin position="52"/>
        <end position="78"/>
    </location>
</feature>
<reference evidence="2" key="1">
    <citation type="submission" date="2023-06" db="EMBL/GenBank/DDBJ databases">
        <title>Genomic analysis of the entomopathogenic nematode Steinernema hermaphroditum.</title>
        <authorList>
            <person name="Schwarz E.M."/>
            <person name="Heppert J.K."/>
            <person name="Baniya A."/>
            <person name="Schwartz H.T."/>
            <person name="Tan C.-H."/>
            <person name="Antoshechkin I."/>
            <person name="Sternberg P.W."/>
            <person name="Goodrich-Blair H."/>
            <person name="Dillman A.R."/>
        </authorList>
    </citation>
    <scope>NUCLEOTIDE SEQUENCE</scope>
    <source>
        <strain evidence="2">PS9179</strain>
        <tissue evidence="2">Whole animal</tissue>
    </source>
</reference>
<name>A0AA39M390_9BILA</name>
<evidence type="ECO:0000313" key="2">
    <source>
        <dbReference type="EMBL" id="KAK0420046.1"/>
    </source>
</evidence>
<proteinExistence type="predicted"/>
<feature type="region of interest" description="Disordered" evidence="1">
    <location>
        <begin position="26"/>
        <end position="86"/>
    </location>
</feature>
<sequence length="86" mass="9265">MSLLRIVSQELLSVTSTVRILTGARFKHKGKAKSPETKEKPFGDASAASKPVAEKVTEPLQESTHKVEGKAPPKEKPAKAKKSKGK</sequence>
<comment type="caution">
    <text evidence="2">The sequence shown here is derived from an EMBL/GenBank/DDBJ whole genome shotgun (WGS) entry which is preliminary data.</text>
</comment>
<dbReference type="AlphaFoldDB" id="A0AA39M390"/>
<protein>
    <submittedName>
        <fullName evidence="2">Uncharacterized protein</fullName>
    </submittedName>
</protein>
<accession>A0AA39M390</accession>
<dbReference type="EMBL" id="JAUCMV010000002">
    <property type="protein sequence ID" value="KAK0420046.1"/>
    <property type="molecule type" value="Genomic_DNA"/>
</dbReference>
<evidence type="ECO:0000256" key="1">
    <source>
        <dbReference type="SAM" id="MobiDB-lite"/>
    </source>
</evidence>
<organism evidence="2 3">
    <name type="scientific">Steinernema hermaphroditum</name>
    <dbReference type="NCBI Taxonomy" id="289476"/>
    <lineage>
        <taxon>Eukaryota</taxon>
        <taxon>Metazoa</taxon>
        <taxon>Ecdysozoa</taxon>
        <taxon>Nematoda</taxon>
        <taxon>Chromadorea</taxon>
        <taxon>Rhabditida</taxon>
        <taxon>Tylenchina</taxon>
        <taxon>Panagrolaimomorpha</taxon>
        <taxon>Strongyloidoidea</taxon>
        <taxon>Steinernematidae</taxon>
        <taxon>Steinernema</taxon>
    </lineage>
</organism>
<keyword evidence="3" id="KW-1185">Reference proteome</keyword>
<evidence type="ECO:0000313" key="3">
    <source>
        <dbReference type="Proteomes" id="UP001175271"/>
    </source>
</evidence>
<gene>
    <name evidence="2" type="ORF">QR680_014481</name>
</gene>